<evidence type="ECO:0000313" key="1">
    <source>
        <dbReference type="EMBL" id="CDW18073.1"/>
    </source>
</evidence>
<sequence>MDKGFYEKGIMKLDSCWKQASTQGPYFSNVTSGYPSQSDSR</sequence>
<protein>
    <submittedName>
        <fullName evidence="1">Putative LOC101460606 [Ceratitis capitata]</fullName>
    </submittedName>
</protein>
<name>A0A0K2SWC1_LEPSM</name>
<proteinExistence type="predicted"/>
<accession>A0A0K2SWC1</accession>
<reference evidence="1" key="1">
    <citation type="submission" date="2014-05" db="EMBL/GenBank/DDBJ databases">
        <authorList>
            <person name="Chronopoulou M."/>
        </authorList>
    </citation>
    <scope>NUCLEOTIDE SEQUENCE</scope>
    <source>
        <tissue evidence="1">Whole organism</tissue>
    </source>
</reference>
<dbReference type="EMBL" id="HACA01000712">
    <property type="protein sequence ID" value="CDW18073.1"/>
    <property type="molecule type" value="Transcribed_RNA"/>
</dbReference>
<organism evidence="1">
    <name type="scientific">Lepeophtheirus salmonis</name>
    <name type="common">Salmon louse</name>
    <name type="synonym">Caligus salmonis</name>
    <dbReference type="NCBI Taxonomy" id="72036"/>
    <lineage>
        <taxon>Eukaryota</taxon>
        <taxon>Metazoa</taxon>
        <taxon>Ecdysozoa</taxon>
        <taxon>Arthropoda</taxon>
        <taxon>Crustacea</taxon>
        <taxon>Multicrustacea</taxon>
        <taxon>Hexanauplia</taxon>
        <taxon>Copepoda</taxon>
        <taxon>Siphonostomatoida</taxon>
        <taxon>Caligidae</taxon>
        <taxon>Lepeophtheirus</taxon>
    </lineage>
</organism>
<dbReference type="AlphaFoldDB" id="A0A0K2SWC1"/>